<accession>A0AAV5KB69</accession>
<name>A0AAV5KB69_9ROSI</name>
<evidence type="ECO:0008006" key="3">
    <source>
        <dbReference type="Google" id="ProtNLM"/>
    </source>
</evidence>
<organism evidence="1 2">
    <name type="scientific">Rubroshorea leprosula</name>
    <dbReference type="NCBI Taxonomy" id="152421"/>
    <lineage>
        <taxon>Eukaryota</taxon>
        <taxon>Viridiplantae</taxon>
        <taxon>Streptophyta</taxon>
        <taxon>Embryophyta</taxon>
        <taxon>Tracheophyta</taxon>
        <taxon>Spermatophyta</taxon>
        <taxon>Magnoliopsida</taxon>
        <taxon>eudicotyledons</taxon>
        <taxon>Gunneridae</taxon>
        <taxon>Pentapetalae</taxon>
        <taxon>rosids</taxon>
        <taxon>malvids</taxon>
        <taxon>Malvales</taxon>
        <taxon>Dipterocarpaceae</taxon>
        <taxon>Rubroshorea</taxon>
    </lineage>
</organism>
<gene>
    <name evidence="1" type="ORF">SLEP1_g31341</name>
</gene>
<keyword evidence="2" id="KW-1185">Reference proteome</keyword>
<proteinExistence type="predicted"/>
<dbReference type="Proteomes" id="UP001054252">
    <property type="component" value="Unassembled WGS sequence"/>
</dbReference>
<sequence>MIFLLGVLKGLKNVNLIASAPTQEEHMAEAEANPLSYKDKLLCDGGTKSFDMDLSFAAFPEYMDEESDIDDDLDDPTPIILFSKVEKRCMHEPWKNVHEDLSKVINGGLWFVGTNYITIRPWEPNFKPEITTFSHAVVWAQLSGLSTEYYDPTSL</sequence>
<reference evidence="1 2" key="1">
    <citation type="journal article" date="2021" name="Commun. Biol.">
        <title>The genome of Shorea leprosula (Dipterocarpaceae) highlights the ecological relevance of drought in aseasonal tropical rainforests.</title>
        <authorList>
            <person name="Ng K.K.S."/>
            <person name="Kobayashi M.J."/>
            <person name="Fawcett J.A."/>
            <person name="Hatakeyama M."/>
            <person name="Paape T."/>
            <person name="Ng C.H."/>
            <person name="Ang C.C."/>
            <person name="Tnah L.H."/>
            <person name="Lee C.T."/>
            <person name="Nishiyama T."/>
            <person name="Sese J."/>
            <person name="O'Brien M.J."/>
            <person name="Copetti D."/>
            <person name="Mohd Noor M.I."/>
            <person name="Ong R.C."/>
            <person name="Putra M."/>
            <person name="Sireger I.Z."/>
            <person name="Indrioko S."/>
            <person name="Kosugi Y."/>
            <person name="Izuno A."/>
            <person name="Isagi Y."/>
            <person name="Lee S.L."/>
            <person name="Shimizu K.K."/>
        </authorList>
    </citation>
    <scope>NUCLEOTIDE SEQUENCE [LARGE SCALE GENOMIC DNA]</scope>
    <source>
        <strain evidence="1">214</strain>
    </source>
</reference>
<evidence type="ECO:0000313" key="1">
    <source>
        <dbReference type="EMBL" id="GKV21355.1"/>
    </source>
</evidence>
<dbReference type="AlphaFoldDB" id="A0AAV5KB69"/>
<dbReference type="EMBL" id="BPVZ01000057">
    <property type="protein sequence ID" value="GKV21355.1"/>
    <property type="molecule type" value="Genomic_DNA"/>
</dbReference>
<evidence type="ECO:0000313" key="2">
    <source>
        <dbReference type="Proteomes" id="UP001054252"/>
    </source>
</evidence>
<protein>
    <recommendedName>
        <fullName evidence="3">DUF4283 domain-containing protein</fullName>
    </recommendedName>
</protein>
<comment type="caution">
    <text evidence="1">The sequence shown here is derived from an EMBL/GenBank/DDBJ whole genome shotgun (WGS) entry which is preliminary data.</text>
</comment>